<sequence length="265" mass="30245">MSRQFVSCSSIIDQTTSPFVIYHQQLGCFHSDWHQHAWGQLIYAEKGCVHLTCVGKTILLPGWYGAWIPADTYHKIWSDSVQLHMRAICFPVSPVNNSLNNQLSVFPVSALLREMIRYTEKWSQSDQEELPVNTFLQAIQNLLPEEIKKAIPVCLPSTQHEKLAQVIDYLQLHLSEKVSIQQIARHFGLSVRTLTRLFTQQLGTSFSSFCKIARIMKALELIETGHDNVSQLADLVGYESLSTFSNNFLEICGNRPLHFIQAKKR</sequence>
<dbReference type="PROSITE" id="PS01124">
    <property type="entry name" value="HTH_ARAC_FAMILY_2"/>
    <property type="match status" value="1"/>
</dbReference>
<evidence type="ECO:0000256" key="2">
    <source>
        <dbReference type="ARBA" id="ARBA00023125"/>
    </source>
</evidence>
<dbReference type="InterPro" id="IPR011051">
    <property type="entry name" value="RmlC_Cupin_sf"/>
</dbReference>
<dbReference type="AlphaFoldDB" id="A0A6P1VVH8"/>
<dbReference type="Gene3D" id="1.10.10.60">
    <property type="entry name" value="Homeodomain-like"/>
    <property type="match status" value="1"/>
</dbReference>
<dbReference type="InterPro" id="IPR018060">
    <property type="entry name" value="HTH_AraC"/>
</dbReference>
<evidence type="ECO:0000256" key="3">
    <source>
        <dbReference type="ARBA" id="ARBA00023163"/>
    </source>
</evidence>
<dbReference type="EMBL" id="CP045997">
    <property type="protein sequence ID" value="QHV96745.1"/>
    <property type="molecule type" value="Genomic_DNA"/>
</dbReference>
<dbReference type="RefSeq" id="WP_162387155.1">
    <property type="nucleotide sequence ID" value="NZ_CP045997.1"/>
</dbReference>
<evidence type="ECO:0000259" key="4">
    <source>
        <dbReference type="PROSITE" id="PS01124"/>
    </source>
</evidence>
<evidence type="ECO:0000313" key="6">
    <source>
        <dbReference type="Proteomes" id="UP000464577"/>
    </source>
</evidence>
<dbReference type="GO" id="GO:0043565">
    <property type="term" value="F:sequence-specific DNA binding"/>
    <property type="evidence" value="ECO:0007669"/>
    <property type="project" value="InterPro"/>
</dbReference>
<reference evidence="5 6" key="1">
    <citation type="submission" date="2019-11" db="EMBL/GenBank/DDBJ databases">
        <title>Spirosoma endbachense sp. nov., isolated from a natural salt meadow.</title>
        <authorList>
            <person name="Rojas J."/>
            <person name="Ambika Manirajan B."/>
            <person name="Ratering S."/>
            <person name="Suarez C."/>
            <person name="Geissler-Plaum R."/>
            <person name="Schnell S."/>
        </authorList>
    </citation>
    <scope>NUCLEOTIDE SEQUENCE [LARGE SCALE GENOMIC DNA]</scope>
    <source>
        <strain evidence="5 6">I-24</strain>
    </source>
</reference>
<dbReference type="Proteomes" id="UP000464577">
    <property type="component" value="Chromosome"/>
</dbReference>
<dbReference type="SMART" id="SM00342">
    <property type="entry name" value="HTH_ARAC"/>
    <property type="match status" value="1"/>
</dbReference>
<dbReference type="SUPFAM" id="SSF51182">
    <property type="entry name" value="RmlC-like cupins"/>
    <property type="match status" value="1"/>
</dbReference>
<dbReference type="Pfam" id="PF12833">
    <property type="entry name" value="HTH_18"/>
    <property type="match status" value="1"/>
</dbReference>
<evidence type="ECO:0000256" key="1">
    <source>
        <dbReference type="ARBA" id="ARBA00023015"/>
    </source>
</evidence>
<keyword evidence="3" id="KW-0804">Transcription</keyword>
<feature type="domain" description="HTH araC/xylS-type" evidence="4">
    <location>
        <begin position="164"/>
        <end position="262"/>
    </location>
</feature>
<accession>A0A6P1VVH8</accession>
<dbReference type="Pfam" id="PF02311">
    <property type="entry name" value="AraC_binding"/>
    <property type="match status" value="1"/>
</dbReference>
<name>A0A6P1VVH8_9BACT</name>
<dbReference type="PANTHER" id="PTHR11019">
    <property type="entry name" value="HTH-TYPE TRANSCRIPTIONAL REGULATOR NIMR"/>
    <property type="match status" value="1"/>
</dbReference>
<protein>
    <submittedName>
        <fullName evidence="5">Helix-turn-helix domain-containing protein</fullName>
    </submittedName>
</protein>
<keyword evidence="1" id="KW-0805">Transcription regulation</keyword>
<dbReference type="InterPro" id="IPR009057">
    <property type="entry name" value="Homeodomain-like_sf"/>
</dbReference>
<dbReference type="KEGG" id="senf:GJR95_17785"/>
<keyword evidence="2" id="KW-0238">DNA-binding</keyword>
<keyword evidence="6" id="KW-1185">Reference proteome</keyword>
<evidence type="ECO:0000313" key="5">
    <source>
        <dbReference type="EMBL" id="QHV96745.1"/>
    </source>
</evidence>
<dbReference type="SUPFAM" id="SSF46689">
    <property type="entry name" value="Homeodomain-like"/>
    <property type="match status" value="2"/>
</dbReference>
<dbReference type="InterPro" id="IPR003313">
    <property type="entry name" value="AraC-bd"/>
</dbReference>
<dbReference type="PANTHER" id="PTHR11019:SF159">
    <property type="entry name" value="TRANSCRIPTIONAL REGULATOR-RELATED"/>
    <property type="match status" value="1"/>
</dbReference>
<organism evidence="5 6">
    <name type="scientific">Spirosoma endbachense</name>
    <dbReference type="NCBI Taxonomy" id="2666025"/>
    <lineage>
        <taxon>Bacteria</taxon>
        <taxon>Pseudomonadati</taxon>
        <taxon>Bacteroidota</taxon>
        <taxon>Cytophagia</taxon>
        <taxon>Cytophagales</taxon>
        <taxon>Cytophagaceae</taxon>
        <taxon>Spirosoma</taxon>
    </lineage>
</organism>
<dbReference type="GO" id="GO:0003700">
    <property type="term" value="F:DNA-binding transcription factor activity"/>
    <property type="evidence" value="ECO:0007669"/>
    <property type="project" value="InterPro"/>
</dbReference>
<proteinExistence type="predicted"/>
<gene>
    <name evidence="5" type="ORF">GJR95_17785</name>
</gene>